<dbReference type="SUPFAM" id="SSF143437">
    <property type="entry name" value="THUMP domain-like"/>
    <property type="match status" value="1"/>
</dbReference>
<evidence type="ECO:0000256" key="2">
    <source>
        <dbReference type="PROSITE-ProRule" id="PRU00529"/>
    </source>
</evidence>
<comment type="caution">
    <text evidence="5">The sequence shown here is derived from an EMBL/GenBank/DDBJ whole genome shotgun (WGS) entry which is preliminary data.</text>
</comment>
<keyword evidence="6" id="KW-1185">Reference proteome</keyword>
<evidence type="ECO:0000256" key="3">
    <source>
        <dbReference type="SAM" id="MobiDB-lite"/>
    </source>
</evidence>
<dbReference type="Pfam" id="PF02926">
    <property type="entry name" value="THUMP"/>
    <property type="match status" value="1"/>
</dbReference>
<sequence>MENQKRKWHNTGYGNQKKSKQFSMECGMTGFLCTCNFREKDCIREAYRILEEYDDEIKQSENTEKNKIENLQESEKTNDNDDKDDDDDDDGNEDITDALNKEIKELNAQANKSPKTKRFQYIDTGAKNIIFISSTVPNTLELGLKIIKDLDETKKQRSRFILRLIPVQVICRANMNEIKLKASALCEKYFSQEPKTFSIVFNRHCNNTIQRNDIIETLAAVISEKNPGNKAHLKNPDIALVVEIIKGFCLLSIAPEYYKYKKYNLLELCNVTTEKKSQDEAEIKIPDELTQEPEDTSSKAQ</sequence>
<dbReference type="PROSITE" id="PS51165">
    <property type="entry name" value="THUMP"/>
    <property type="match status" value="1"/>
</dbReference>
<keyword evidence="2" id="KW-0694">RNA-binding</keyword>
<comment type="similarity">
    <text evidence="1">Belongs to the THUMPD1 family.</text>
</comment>
<evidence type="ECO:0000313" key="5">
    <source>
        <dbReference type="EMBL" id="KAK0173202.1"/>
    </source>
</evidence>
<organism evidence="5 6">
    <name type="scientific">Microctonus aethiopoides</name>
    <dbReference type="NCBI Taxonomy" id="144406"/>
    <lineage>
        <taxon>Eukaryota</taxon>
        <taxon>Metazoa</taxon>
        <taxon>Ecdysozoa</taxon>
        <taxon>Arthropoda</taxon>
        <taxon>Hexapoda</taxon>
        <taxon>Insecta</taxon>
        <taxon>Pterygota</taxon>
        <taxon>Neoptera</taxon>
        <taxon>Endopterygota</taxon>
        <taxon>Hymenoptera</taxon>
        <taxon>Apocrita</taxon>
        <taxon>Ichneumonoidea</taxon>
        <taxon>Braconidae</taxon>
        <taxon>Euphorinae</taxon>
        <taxon>Microctonus</taxon>
    </lineage>
</organism>
<name>A0AA39KTJ5_9HYME</name>
<dbReference type="AlphaFoldDB" id="A0AA39KTJ5"/>
<reference evidence="5" key="2">
    <citation type="submission" date="2023-03" db="EMBL/GenBank/DDBJ databases">
        <authorList>
            <person name="Inwood S.N."/>
            <person name="Skelly J.G."/>
            <person name="Guhlin J."/>
            <person name="Harrop T.W.R."/>
            <person name="Goldson S.G."/>
            <person name="Dearden P.K."/>
        </authorList>
    </citation>
    <scope>NUCLEOTIDE SEQUENCE</scope>
    <source>
        <strain evidence="5">Irish</strain>
        <tissue evidence="5">Whole body</tissue>
    </source>
</reference>
<dbReference type="Proteomes" id="UP001168990">
    <property type="component" value="Unassembled WGS sequence"/>
</dbReference>
<dbReference type="PANTHER" id="PTHR13452">
    <property type="entry name" value="THUMP DOMAIN CONTAINING PROTEIN 1-RELATED"/>
    <property type="match status" value="1"/>
</dbReference>
<proteinExistence type="inferred from homology"/>
<protein>
    <recommendedName>
        <fullName evidence="4">THUMP domain-containing protein</fullName>
    </recommendedName>
</protein>
<dbReference type="GO" id="GO:0006400">
    <property type="term" value="P:tRNA modification"/>
    <property type="evidence" value="ECO:0007669"/>
    <property type="project" value="InterPro"/>
</dbReference>
<dbReference type="EMBL" id="JAQQBS010000002">
    <property type="protein sequence ID" value="KAK0173202.1"/>
    <property type="molecule type" value="Genomic_DNA"/>
</dbReference>
<feature type="compositionally biased region" description="Acidic residues" evidence="3">
    <location>
        <begin position="81"/>
        <end position="95"/>
    </location>
</feature>
<feature type="domain" description="THUMP" evidence="4">
    <location>
        <begin position="149"/>
        <end position="255"/>
    </location>
</feature>
<accession>A0AA39KTJ5</accession>
<feature type="compositionally biased region" description="Basic and acidic residues" evidence="3">
    <location>
        <begin position="274"/>
        <end position="287"/>
    </location>
</feature>
<reference evidence="5" key="1">
    <citation type="journal article" date="2023" name="bioRxiv">
        <title>Scaffold-level genome assemblies of two parasitoid biocontrol wasps reveal the parthenogenesis mechanism and an associated novel virus.</title>
        <authorList>
            <person name="Inwood S."/>
            <person name="Skelly J."/>
            <person name="Guhlin J."/>
            <person name="Harrop T."/>
            <person name="Goldson S."/>
            <person name="Dearden P."/>
        </authorList>
    </citation>
    <scope>NUCLEOTIDE SEQUENCE</scope>
    <source>
        <strain evidence="5">Irish</strain>
        <tissue evidence="5">Whole body</tissue>
    </source>
</reference>
<dbReference type="InterPro" id="IPR004114">
    <property type="entry name" value="THUMP_dom"/>
</dbReference>
<dbReference type="GO" id="GO:0003723">
    <property type="term" value="F:RNA binding"/>
    <property type="evidence" value="ECO:0007669"/>
    <property type="project" value="UniProtKB-UniRule"/>
</dbReference>
<gene>
    <name evidence="5" type="ORF">PV328_006437</name>
</gene>
<dbReference type="CDD" id="cd11717">
    <property type="entry name" value="THUMP_THUMPD1_like"/>
    <property type="match status" value="1"/>
</dbReference>
<dbReference type="FunFam" id="3.30.2300.10:FF:000001">
    <property type="entry name" value="THUMP domain-containing protein 1"/>
    <property type="match status" value="1"/>
</dbReference>
<feature type="compositionally biased region" description="Basic and acidic residues" evidence="3">
    <location>
        <begin position="61"/>
        <end position="80"/>
    </location>
</feature>
<feature type="region of interest" description="Disordered" evidence="3">
    <location>
        <begin position="61"/>
        <end position="95"/>
    </location>
</feature>
<evidence type="ECO:0000313" key="6">
    <source>
        <dbReference type="Proteomes" id="UP001168990"/>
    </source>
</evidence>
<dbReference type="SMART" id="SM00981">
    <property type="entry name" value="THUMP"/>
    <property type="match status" value="1"/>
</dbReference>
<dbReference type="InterPro" id="IPR040183">
    <property type="entry name" value="THUMPD1-like"/>
</dbReference>
<feature type="region of interest" description="Disordered" evidence="3">
    <location>
        <begin position="274"/>
        <end position="301"/>
    </location>
</feature>
<dbReference type="Gene3D" id="3.30.2300.10">
    <property type="entry name" value="THUMP superfamily"/>
    <property type="match status" value="1"/>
</dbReference>
<evidence type="ECO:0000256" key="1">
    <source>
        <dbReference type="ARBA" id="ARBA00060731"/>
    </source>
</evidence>
<dbReference type="PANTHER" id="PTHR13452:SF10">
    <property type="entry name" value="THUMP DOMAIN-CONTAINING PROTEIN 1"/>
    <property type="match status" value="1"/>
</dbReference>
<evidence type="ECO:0000259" key="4">
    <source>
        <dbReference type="PROSITE" id="PS51165"/>
    </source>
</evidence>